<sequence>MDGWLVTVAIKEDGDDDDDEHRHITYAVAVADQRKAVKLALKDSGAKAAMVNCPLEDGMLQTLGLEPGELIVVHDDEIDPITVRPRRD</sequence>
<evidence type="ECO:0008006" key="3">
    <source>
        <dbReference type="Google" id="ProtNLM"/>
    </source>
</evidence>
<reference evidence="1 2" key="1">
    <citation type="submission" date="2024-07" db="EMBL/GenBank/DDBJ databases">
        <title>Genomic Encyclopedia of Type Strains, Phase V (KMG-V): Genome sequencing to study the core and pangenomes of soil and plant-associated prokaryotes.</title>
        <authorList>
            <person name="Whitman W."/>
        </authorList>
    </citation>
    <scope>NUCLEOTIDE SEQUENCE [LARGE SCALE GENOMIC DNA]</scope>
    <source>
        <strain evidence="1 2">USDA 415</strain>
    </source>
</reference>
<gene>
    <name evidence="1" type="ORF">ABIF29_000022</name>
</gene>
<evidence type="ECO:0000313" key="1">
    <source>
        <dbReference type="EMBL" id="MEY9313223.1"/>
    </source>
</evidence>
<dbReference type="EMBL" id="JBGBZA010000001">
    <property type="protein sequence ID" value="MEY9313223.1"/>
    <property type="molecule type" value="Genomic_DNA"/>
</dbReference>
<dbReference type="RefSeq" id="WP_179077444.1">
    <property type="nucleotide sequence ID" value="NZ_CP126027.1"/>
</dbReference>
<proteinExistence type="predicted"/>
<keyword evidence="2" id="KW-1185">Reference proteome</keyword>
<organism evidence="1 2">
    <name type="scientific">Bradyrhizobium elkanii</name>
    <dbReference type="NCBI Taxonomy" id="29448"/>
    <lineage>
        <taxon>Bacteria</taxon>
        <taxon>Pseudomonadati</taxon>
        <taxon>Pseudomonadota</taxon>
        <taxon>Alphaproteobacteria</taxon>
        <taxon>Hyphomicrobiales</taxon>
        <taxon>Nitrobacteraceae</taxon>
        <taxon>Bradyrhizobium</taxon>
    </lineage>
</organism>
<protein>
    <recommendedName>
        <fullName evidence="3">RCK C-terminal domain-containing protein</fullName>
    </recommendedName>
</protein>
<comment type="caution">
    <text evidence="1">The sequence shown here is derived from an EMBL/GenBank/DDBJ whole genome shotgun (WGS) entry which is preliminary data.</text>
</comment>
<name>A0ABV4EQ15_BRAEL</name>
<accession>A0ABV4EQ15</accession>
<dbReference type="Proteomes" id="UP001565471">
    <property type="component" value="Unassembled WGS sequence"/>
</dbReference>
<evidence type="ECO:0000313" key="2">
    <source>
        <dbReference type="Proteomes" id="UP001565471"/>
    </source>
</evidence>